<reference evidence="1" key="2">
    <citation type="submission" date="2023-06" db="EMBL/GenBank/DDBJ databases">
        <authorList>
            <consortium name="Lawrence Berkeley National Laboratory"/>
            <person name="Haridas S."/>
            <person name="Hensen N."/>
            <person name="Bonometti L."/>
            <person name="Westerberg I."/>
            <person name="Brannstrom I.O."/>
            <person name="Guillou S."/>
            <person name="Cros-Aarteil S."/>
            <person name="Calhoun S."/>
            <person name="Kuo A."/>
            <person name="Mondo S."/>
            <person name="Pangilinan J."/>
            <person name="Riley R."/>
            <person name="Labutti K."/>
            <person name="Andreopoulos B."/>
            <person name="Lipzen A."/>
            <person name="Chen C."/>
            <person name="Yanf M."/>
            <person name="Daum C."/>
            <person name="Ng V."/>
            <person name="Clum A."/>
            <person name="Steindorff A."/>
            <person name="Ohm R."/>
            <person name="Martin F."/>
            <person name="Silar P."/>
            <person name="Natvig D."/>
            <person name="Lalanne C."/>
            <person name="Gautier V."/>
            <person name="Ament-Velasquez S.L."/>
            <person name="Kruys A."/>
            <person name="Hutchinson M.I."/>
            <person name="Powell A.J."/>
            <person name="Barry K."/>
            <person name="Miller A.N."/>
            <person name="Grigoriev I.V."/>
            <person name="Debuchy R."/>
            <person name="Gladieux P."/>
            <person name="Thoren M.H."/>
            <person name="Johannesson H."/>
        </authorList>
    </citation>
    <scope>NUCLEOTIDE SEQUENCE</scope>
    <source>
        <strain evidence="1">CBS 314.62</strain>
    </source>
</reference>
<dbReference type="AlphaFoldDB" id="A0AAE0WYT8"/>
<sequence>MAVVEAEARAQLCGAGDHSCPCRQAISEIGSNLEKTQQTLETVFCLGYKSIALWPFPKEGNSCHDHHDETRRDVYQVLLAVYAKLVSLLQVTASTYLGIGASLSVDDRRCATTSCHSPMEALFSDPSARVLNTLTATPPRMMLGELQLDEEQGQMLVHTLLRDLLKKLGLVLYEIIAVHDWELELSNVYHPDVILERVIDLVAVINAHGCVVVR</sequence>
<organism evidence="1 2">
    <name type="scientific">Podospora appendiculata</name>
    <dbReference type="NCBI Taxonomy" id="314037"/>
    <lineage>
        <taxon>Eukaryota</taxon>
        <taxon>Fungi</taxon>
        <taxon>Dikarya</taxon>
        <taxon>Ascomycota</taxon>
        <taxon>Pezizomycotina</taxon>
        <taxon>Sordariomycetes</taxon>
        <taxon>Sordariomycetidae</taxon>
        <taxon>Sordariales</taxon>
        <taxon>Podosporaceae</taxon>
        <taxon>Podospora</taxon>
    </lineage>
</organism>
<gene>
    <name evidence="1" type="ORF">B0T22DRAFT_445872</name>
</gene>
<keyword evidence="2" id="KW-1185">Reference proteome</keyword>
<reference evidence="1" key="1">
    <citation type="journal article" date="2023" name="Mol. Phylogenet. Evol.">
        <title>Genome-scale phylogeny and comparative genomics of the fungal order Sordariales.</title>
        <authorList>
            <person name="Hensen N."/>
            <person name="Bonometti L."/>
            <person name="Westerberg I."/>
            <person name="Brannstrom I.O."/>
            <person name="Guillou S."/>
            <person name="Cros-Aarteil S."/>
            <person name="Calhoun S."/>
            <person name="Haridas S."/>
            <person name="Kuo A."/>
            <person name="Mondo S."/>
            <person name="Pangilinan J."/>
            <person name="Riley R."/>
            <person name="LaButti K."/>
            <person name="Andreopoulos B."/>
            <person name="Lipzen A."/>
            <person name="Chen C."/>
            <person name="Yan M."/>
            <person name="Daum C."/>
            <person name="Ng V."/>
            <person name="Clum A."/>
            <person name="Steindorff A."/>
            <person name="Ohm R.A."/>
            <person name="Martin F."/>
            <person name="Silar P."/>
            <person name="Natvig D.O."/>
            <person name="Lalanne C."/>
            <person name="Gautier V."/>
            <person name="Ament-Velasquez S.L."/>
            <person name="Kruys A."/>
            <person name="Hutchinson M.I."/>
            <person name="Powell A.J."/>
            <person name="Barry K."/>
            <person name="Miller A.N."/>
            <person name="Grigoriev I.V."/>
            <person name="Debuchy R."/>
            <person name="Gladieux P."/>
            <person name="Hiltunen Thoren M."/>
            <person name="Johannesson H."/>
        </authorList>
    </citation>
    <scope>NUCLEOTIDE SEQUENCE</scope>
    <source>
        <strain evidence="1">CBS 314.62</strain>
    </source>
</reference>
<evidence type="ECO:0000313" key="1">
    <source>
        <dbReference type="EMBL" id="KAK3680863.1"/>
    </source>
</evidence>
<dbReference type="EMBL" id="JAULSO010000009">
    <property type="protein sequence ID" value="KAK3680863.1"/>
    <property type="molecule type" value="Genomic_DNA"/>
</dbReference>
<comment type="caution">
    <text evidence="1">The sequence shown here is derived from an EMBL/GenBank/DDBJ whole genome shotgun (WGS) entry which is preliminary data.</text>
</comment>
<dbReference type="Proteomes" id="UP001270362">
    <property type="component" value="Unassembled WGS sequence"/>
</dbReference>
<evidence type="ECO:0000313" key="2">
    <source>
        <dbReference type="Proteomes" id="UP001270362"/>
    </source>
</evidence>
<accession>A0AAE0WYT8</accession>
<protein>
    <submittedName>
        <fullName evidence="1">Uncharacterized protein</fullName>
    </submittedName>
</protein>
<proteinExistence type="predicted"/>
<name>A0AAE0WYT8_9PEZI</name>